<dbReference type="eggNOG" id="COG0025">
    <property type="taxonomic scope" value="Bacteria"/>
</dbReference>
<comment type="function">
    <text evidence="11">Na(+)/H(+) antiporter that extrudes sodium in exchange for external protons.</text>
</comment>
<gene>
    <name evidence="14" type="ORF">C41B8_02897</name>
</gene>
<dbReference type="GO" id="GO:0015385">
    <property type="term" value="F:sodium:proton antiporter activity"/>
    <property type="evidence" value="ECO:0007669"/>
    <property type="project" value="InterPro"/>
</dbReference>
<evidence type="ECO:0000256" key="2">
    <source>
        <dbReference type="ARBA" id="ARBA00022448"/>
    </source>
</evidence>
<evidence type="ECO:0000256" key="6">
    <source>
        <dbReference type="ARBA" id="ARBA00022989"/>
    </source>
</evidence>
<evidence type="ECO:0000256" key="4">
    <source>
        <dbReference type="ARBA" id="ARBA00022475"/>
    </source>
</evidence>
<protein>
    <submittedName>
        <fullName evidence="14">Na+ antiporter</fullName>
    </submittedName>
</protein>
<evidence type="ECO:0000256" key="3">
    <source>
        <dbReference type="ARBA" id="ARBA00022449"/>
    </source>
</evidence>
<feature type="transmembrane region" description="Helical" evidence="11">
    <location>
        <begin position="26"/>
        <end position="51"/>
    </location>
</feature>
<evidence type="ECO:0000256" key="12">
    <source>
        <dbReference type="SAM" id="Coils"/>
    </source>
</evidence>
<sequence>MDAATRCRHALAPPGRGLTNQGFARLSMTIVFTTLILLLTVAISGVLIGLLPFRLPRPLVQIALGAALAVPSFGLHVRLDPELFFLLFIPPLLFADAWRMPRREFRRLLGPITALALGLVMVTVICVGFFVHWLIPQVPLAAGFALGAVLSPTDAVAVSAITGNARIPPRLLHILQGEALMNDASGLVALRFGVAATLTGAFSLPKAALSFVIIAAGGLAVGWALAWLFAQVRYFLTQWRGDDPSSHVALLLLLPFGAYLMGEHLGVSGILSAVAAGMTLNSIDTLKGELATRMQNRGMWAMLEFIFNGVIFVLLGQQIPVILAHAGDAKDSIGVDWWHLASYPLAVLVLLMVSRYLWVWVMLKLVVMRARRRGEAVTRVSSRIIATTTLAGVRGAITLAAVLSLPLTESDGTPFPGRSVFVFIAVSVILSSLIIATIALPPLLRRIQLPEDDPRATEERDARAASARAAIQALDRMREEYKAESDDADEASLYAEVAARVMAAYQPWLDPDSDAEDKQRARRGFGMERTLRLAALNAERDELYRLRGQAEINDVTMRRIMADIDLTEASLRSGRRSGKR</sequence>
<keyword evidence="2 11" id="KW-0813">Transport</keyword>
<keyword evidence="5 11" id="KW-0812">Transmembrane</keyword>
<dbReference type="GO" id="GO:0051453">
    <property type="term" value="P:regulation of intracellular pH"/>
    <property type="evidence" value="ECO:0007669"/>
    <property type="project" value="TreeGrafter"/>
</dbReference>
<evidence type="ECO:0000313" key="14">
    <source>
        <dbReference type="EMBL" id="KEZ79043.1"/>
    </source>
</evidence>
<keyword evidence="8 11" id="KW-0406">Ion transport</keyword>
<dbReference type="EMBL" id="APNK01000002">
    <property type="protein sequence ID" value="KEZ79043.1"/>
    <property type="molecule type" value="Genomic_DNA"/>
</dbReference>
<feature type="transmembrane region" description="Helical" evidence="11">
    <location>
        <begin position="343"/>
        <end position="363"/>
    </location>
</feature>
<dbReference type="Proteomes" id="UP000028302">
    <property type="component" value="Unassembled WGS sequence"/>
</dbReference>
<name>A0A084IQQ9_SALHC</name>
<keyword evidence="10 11" id="KW-0739">Sodium transport</keyword>
<proteinExistence type="inferred from homology"/>
<evidence type="ECO:0000256" key="1">
    <source>
        <dbReference type="ARBA" id="ARBA00004651"/>
    </source>
</evidence>
<dbReference type="STRING" id="1304275.C41B8_02897"/>
<feature type="transmembrane region" description="Helical" evidence="11">
    <location>
        <begin position="298"/>
        <end position="323"/>
    </location>
</feature>
<feature type="transmembrane region" description="Helical" evidence="11">
    <location>
        <begin position="112"/>
        <end position="135"/>
    </location>
</feature>
<comment type="similarity">
    <text evidence="11">Belongs to the monovalent cation:proton antiporter 1 (CPA1) transporter (TC 2.A.36) family.</text>
</comment>
<dbReference type="GO" id="GO:0098719">
    <property type="term" value="P:sodium ion import across plasma membrane"/>
    <property type="evidence" value="ECO:0007669"/>
    <property type="project" value="TreeGrafter"/>
</dbReference>
<evidence type="ECO:0000256" key="10">
    <source>
        <dbReference type="ARBA" id="ARBA00023201"/>
    </source>
</evidence>
<feature type="transmembrane region" description="Helical" evidence="11">
    <location>
        <begin position="384"/>
        <end position="407"/>
    </location>
</feature>
<keyword evidence="11" id="KW-0997">Cell inner membrane</keyword>
<evidence type="ECO:0000256" key="5">
    <source>
        <dbReference type="ARBA" id="ARBA00022692"/>
    </source>
</evidence>
<dbReference type="Gene3D" id="6.10.140.1330">
    <property type="match status" value="1"/>
</dbReference>
<dbReference type="GO" id="GO:0015386">
    <property type="term" value="F:potassium:proton antiporter activity"/>
    <property type="evidence" value="ECO:0007669"/>
    <property type="project" value="TreeGrafter"/>
</dbReference>
<dbReference type="NCBIfam" id="TIGR00831">
    <property type="entry name" value="a_cpa1"/>
    <property type="match status" value="1"/>
</dbReference>
<feature type="transmembrane region" description="Helical" evidence="11">
    <location>
        <begin position="208"/>
        <end position="232"/>
    </location>
</feature>
<dbReference type="PANTHER" id="PTHR10110">
    <property type="entry name" value="SODIUM/HYDROGEN EXCHANGER"/>
    <property type="match status" value="1"/>
</dbReference>
<keyword evidence="15" id="KW-1185">Reference proteome</keyword>
<dbReference type="PATRIC" id="fig|1304275.5.peg.588"/>
<keyword evidence="7 11" id="KW-0915">Sodium</keyword>
<organism evidence="14 15">
    <name type="scientific">Salinisphaera hydrothermalis (strain C41B8)</name>
    <dbReference type="NCBI Taxonomy" id="1304275"/>
    <lineage>
        <taxon>Bacteria</taxon>
        <taxon>Pseudomonadati</taxon>
        <taxon>Pseudomonadota</taxon>
        <taxon>Gammaproteobacteria</taxon>
        <taxon>Salinisphaerales</taxon>
        <taxon>Salinisphaeraceae</taxon>
        <taxon>Salinisphaera</taxon>
    </lineage>
</organism>
<reference evidence="14 15" key="1">
    <citation type="submission" date="2013-03" db="EMBL/GenBank/DDBJ databases">
        <title>Salinisphaera hydrothermalis C41B8 Genome Sequencing.</title>
        <authorList>
            <person name="Li C."/>
            <person name="Lai Q."/>
            <person name="Shao Z."/>
        </authorList>
    </citation>
    <scope>NUCLEOTIDE SEQUENCE [LARGE SCALE GENOMIC DNA]</scope>
    <source>
        <strain evidence="14 15">C41B8</strain>
    </source>
</reference>
<feature type="domain" description="Cation/H+ exchanger transmembrane" evidence="13">
    <location>
        <begin position="40"/>
        <end position="445"/>
    </location>
</feature>
<evidence type="ECO:0000256" key="11">
    <source>
        <dbReference type="RuleBase" id="RU366002"/>
    </source>
</evidence>
<comment type="subcellular location">
    <subcellularLocation>
        <location evidence="11">Cell inner membrane</location>
        <topology evidence="11">Multi-pass membrane protein</topology>
    </subcellularLocation>
    <subcellularLocation>
        <location evidence="1">Cell membrane</location>
        <topology evidence="1">Multi-pass membrane protein</topology>
    </subcellularLocation>
</comment>
<evidence type="ECO:0000256" key="7">
    <source>
        <dbReference type="ARBA" id="ARBA00023053"/>
    </source>
</evidence>
<feature type="transmembrane region" description="Helical" evidence="11">
    <location>
        <begin position="419"/>
        <end position="440"/>
    </location>
</feature>
<dbReference type="GO" id="GO:0005886">
    <property type="term" value="C:plasma membrane"/>
    <property type="evidence" value="ECO:0007669"/>
    <property type="project" value="UniProtKB-SubCell"/>
</dbReference>
<dbReference type="Pfam" id="PF00999">
    <property type="entry name" value="Na_H_Exchanger"/>
    <property type="match status" value="1"/>
</dbReference>
<feature type="transmembrane region" description="Helical" evidence="11">
    <location>
        <begin position="244"/>
        <end position="261"/>
    </location>
</feature>
<accession>A0A084IQQ9</accession>
<evidence type="ECO:0000259" key="13">
    <source>
        <dbReference type="Pfam" id="PF00999"/>
    </source>
</evidence>
<dbReference type="InterPro" id="IPR004705">
    <property type="entry name" value="Cation/H_exchanger_CPA1_bac"/>
</dbReference>
<feature type="coiled-coil region" evidence="12">
    <location>
        <begin position="464"/>
        <end position="491"/>
    </location>
</feature>
<comment type="caution">
    <text evidence="14">The sequence shown here is derived from an EMBL/GenBank/DDBJ whole genome shotgun (WGS) entry which is preliminary data.</text>
</comment>
<keyword evidence="3 11" id="KW-0050">Antiport</keyword>
<keyword evidence="4" id="KW-1003">Cell membrane</keyword>
<evidence type="ECO:0000256" key="8">
    <source>
        <dbReference type="ARBA" id="ARBA00023065"/>
    </source>
</evidence>
<dbReference type="AlphaFoldDB" id="A0A084IQQ9"/>
<keyword evidence="6 11" id="KW-1133">Transmembrane helix</keyword>
<dbReference type="InterPro" id="IPR006153">
    <property type="entry name" value="Cation/H_exchanger_TM"/>
</dbReference>
<evidence type="ECO:0000256" key="9">
    <source>
        <dbReference type="ARBA" id="ARBA00023136"/>
    </source>
</evidence>
<evidence type="ECO:0000313" key="15">
    <source>
        <dbReference type="Proteomes" id="UP000028302"/>
    </source>
</evidence>
<feature type="transmembrane region" description="Helical" evidence="11">
    <location>
        <begin position="58"/>
        <end position="77"/>
    </location>
</feature>
<feature type="transmembrane region" description="Helical" evidence="11">
    <location>
        <begin position="141"/>
        <end position="163"/>
    </location>
</feature>
<comment type="caution">
    <text evidence="11">Lacks conserved residue(s) required for the propagation of feature annotation.</text>
</comment>
<dbReference type="PANTHER" id="PTHR10110:SF86">
    <property type="entry name" value="SODIUM_HYDROGEN EXCHANGER 7"/>
    <property type="match status" value="1"/>
</dbReference>
<dbReference type="InterPro" id="IPR018422">
    <property type="entry name" value="Cation/H_exchanger_CPA1"/>
</dbReference>
<keyword evidence="9 11" id="KW-0472">Membrane</keyword>
<keyword evidence="12" id="KW-0175">Coiled coil</keyword>